<dbReference type="InterPro" id="IPR038232">
    <property type="entry name" value="PknH-like_Extracell_sf"/>
</dbReference>
<name>A0ABT8HJI4_MYCAO</name>
<accession>A0ABT8HJI4</accession>
<sequence>MSGKLAAAAAAAACACVALSGCAGAPADERPVVRIVEAAQPSPAIPLGPFLPTGQELATLLATGPNGLLGRPVEGDADVLLRSVADAQVAPAECVSAAYRMQEIVYDTSPVQSVASNTWAGGGFDGPPVSGFFGVVQMADPGAAQEFFASLTDQWRRCNGQTVSLQSPDHGAGEMSRITGVAFDQRVVSAHVLHASGGTESPTGMRAVGLAGDCIVEVELVDPRAAADGRSAVAVADAILDKIAAVR</sequence>
<evidence type="ECO:0000313" key="4">
    <source>
        <dbReference type="Proteomes" id="UP001172687"/>
    </source>
</evidence>
<keyword evidence="4" id="KW-1185">Reference proteome</keyword>
<evidence type="ECO:0000256" key="1">
    <source>
        <dbReference type="SAM" id="SignalP"/>
    </source>
</evidence>
<dbReference type="InterPro" id="IPR026954">
    <property type="entry name" value="PknH-like_Extracell"/>
</dbReference>
<dbReference type="Pfam" id="PF14032">
    <property type="entry name" value="PknH_C"/>
    <property type="match status" value="1"/>
</dbReference>
<feature type="chain" id="PRO_5046430917" evidence="1">
    <location>
        <begin position="26"/>
        <end position="247"/>
    </location>
</feature>
<protein>
    <submittedName>
        <fullName evidence="3">Sensor domain-containing protein</fullName>
    </submittedName>
</protein>
<dbReference type="Gene3D" id="3.40.1000.70">
    <property type="entry name" value="PknH-like extracellular domain"/>
    <property type="match status" value="1"/>
</dbReference>
<evidence type="ECO:0000313" key="3">
    <source>
        <dbReference type="EMBL" id="MDN4520920.1"/>
    </source>
</evidence>
<keyword evidence="1" id="KW-0732">Signal</keyword>
<comment type="caution">
    <text evidence="3">The sequence shown here is derived from an EMBL/GenBank/DDBJ whole genome shotgun (WGS) entry which is preliminary data.</text>
</comment>
<gene>
    <name evidence="3" type="ORF">QYF68_24315</name>
</gene>
<reference evidence="3" key="1">
    <citation type="submission" date="2023-07" db="EMBL/GenBank/DDBJ databases">
        <title>Degradation of tert-butanol by M. austroafricanum TBA100.</title>
        <authorList>
            <person name="Helbich S."/>
            <person name="Vainshtein Y."/>
        </authorList>
    </citation>
    <scope>NUCLEOTIDE SEQUENCE</scope>
    <source>
        <strain evidence="3">TBA100</strain>
    </source>
</reference>
<feature type="domain" description="PknH-like extracellular" evidence="2">
    <location>
        <begin position="45"/>
        <end position="242"/>
    </location>
</feature>
<feature type="signal peptide" evidence="1">
    <location>
        <begin position="1"/>
        <end position="25"/>
    </location>
</feature>
<evidence type="ECO:0000259" key="2">
    <source>
        <dbReference type="Pfam" id="PF14032"/>
    </source>
</evidence>
<dbReference type="Proteomes" id="UP001172687">
    <property type="component" value="Unassembled WGS sequence"/>
</dbReference>
<dbReference type="EMBL" id="JAUHTC010000084">
    <property type="protein sequence ID" value="MDN4520920.1"/>
    <property type="molecule type" value="Genomic_DNA"/>
</dbReference>
<dbReference type="PROSITE" id="PS51257">
    <property type="entry name" value="PROKAR_LIPOPROTEIN"/>
    <property type="match status" value="1"/>
</dbReference>
<dbReference type="RefSeq" id="WP_208673038.1">
    <property type="nucleotide sequence ID" value="NZ_CP070380.1"/>
</dbReference>
<proteinExistence type="predicted"/>
<organism evidence="3 4">
    <name type="scientific">Mycolicibacterium austroafricanum</name>
    <name type="common">Mycobacterium austroafricanum</name>
    <dbReference type="NCBI Taxonomy" id="39687"/>
    <lineage>
        <taxon>Bacteria</taxon>
        <taxon>Bacillati</taxon>
        <taxon>Actinomycetota</taxon>
        <taxon>Actinomycetes</taxon>
        <taxon>Mycobacteriales</taxon>
        <taxon>Mycobacteriaceae</taxon>
        <taxon>Mycolicibacterium</taxon>
    </lineage>
</organism>